<dbReference type="EMBL" id="JAPQKQ010000005">
    <property type="protein sequence ID" value="KAJ5195835.1"/>
    <property type="molecule type" value="Genomic_DNA"/>
</dbReference>
<dbReference type="AlphaFoldDB" id="A0A9W9MB04"/>
<keyword evidence="2" id="KW-1185">Reference proteome</keyword>
<evidence type="ECO:0000313" key="2">
    <source>
        <dbReference type="Proteomes" id="UP001150942"/>
    </source>
</evidence>
<sequence length="170" mass="18984">MSRSDFHFIFSNIHATCQPGTFAHHSRISTPLFELQTTVGFIAEDGNSTFRYIMNATQRSVETIFARRFDLPQSPWPNIAASIASAVLRCHRNWLKGQWDSSNFNLAAETLDGLYLSRSLPAADGLKDSSTMSSSDKREVLLFTISRIKPRGALARPASGYITLKGRESR</sequence>
<evidence type="ECO:0000313" key="1">
    <source>
        <dbReference type="EMBL" id="KAJ5195835.1"/>
    </source>
</evidence>
<gene>
    <name evidence="1" type="ORF">N7449_006314</name>
</gene>
<proteinExistence type="predicted"/>
<comment type="caution">
    <text evidence="1">The sequence shown here is derived from an EMBL/GenBank/DDBJ whole genome shotgun (WGS) entry which is preliminary data.</text>
</comment>
<reference evidence="1" key="1">
    <citation type="submission" date="2022-11" db="EMBL/GenBank/DDBJ databases">
        <authorList>
            <person name="Petersen C."/>
        </authorList>
    </citation>
    <scope>NUCLEOTIDE SEQUENCE</scope>
    <source>
        <strain evidence="1">IBT 20477</strain>
    </source>
</reference>
<dbReference type="Proteomes" id="UP001150942">
    <property type="component" value="Unassembled WGS sequence"/>
</dbReference>
<organism evidence="1 2">
    <name type="scientific">Penicillium cf. viridicatum</name>
    <dbReference type="NCBI Taxonomy" id="2972119"/>
    <lineage>
        <taxon>Eukaryota</taxon>
        <taxon>Fungi</taxon>
        <taxon>Dikarya</taxon>
        <taxon>Ascomycota</taxon>
        <taxon>Pezizomycotina</taxon>
        <taxon>Eurotiomycetes</taxon>
        <taxon>Eurotiomycetidae</taxon>
        <taxon>Eurotiales</taxon>
        <taxon>Aspergillaceae</taxon>
        <taxon>Penicillium</taxon>
    </lineage>
</organism>
<name>A0A9W9MB04_9EURO</name>
<protein>
    <submittedName>
        <fullName evidence="1">Uncharacterized protein</fullName>
    </submittedName>
</protein>
<reference evidence="1" key="2">
    <citation type="journal article" date="2023" name="IMA Fungus">
        <title>Comparative genomic study of the Penicillium genus elucidates a diverse pangenome and 15 lateral gene transfer events.</title>
        <authorList>
            <person name="Petersen C."/>
            <person name="Sorensen T."/>
            <person name="Nielsen M.R."/>
            <person name="Sondergaard T.E."/>
            <person name="Sorensen J.L."/>
            <person name="Fitzpatrick D.A."/>
            <person name="Frisvad J.C."/>
            <person name="Nielsen K.L."/>
        </authorList>
    </citation>
    <scope>NUCLEOTIDE SEQUENCE</scope>
    <source>
        <strain evidence="1">IBT 20477</strain>
    </source>
</reference>
<accession>A0A9W9MB04</accession>